<dbReference type="NCBIfam" id="TIGR02937">
    <property type="entry name" value="sigma70-ECF"/>
    <property type="match status" value="1"/>
</dbReference>
<dbReference type="InterPro" id="IPR014284">
    <property type="entry name" value="RNA_pol_sigma-70_dom"/>
</dbReference>
<feature type="domain" description="RNA polymerase sigma-70 region 2" evidence="6">
    <location>
        <begin position="28"/>
        <end position="94"/>
    </location>
</feature>
<dbReference type="EMBL" id="FZPD01000001">
    <property type="protein sequence ID" value="SNS50299.1"/>
    <property type="molecule type" value="Genomic_DNA"/>
</dbReference>
<proteinExistence type="inferred from homology"/>
<dbReference type="Gene3D" id="1.10.10.10">
    <property type="entry name" value="Winged helix-like DNA-binding domain superfamily/Winged helix DNA-binding domain"/>
    <property type="match status" value="1"/>
</dbReference>
<dbReference type="GO" id="GO:0016987">
    <property type="term" value="F:sigma factor activity"/>
    <property type="evidence" value="ECO:0007669"/>
    <property type="project" value="UniProtKB-KW"/>
</dbReference>
<dbReference type="InterPro" id="IPR039425">
    <property type="entry name" value="RNA_pol_sigma-70-like"/>
</dbReference>
<dbReference type="SUPFAM" id="SSF88946">
    <property type="entry name" value="Sigma2 domain of RNA polymerase sigma factors"/>
    <property type="match status" value="1"/>
</dbReference>
<dbReference type="InterPro" id="IPR036388">
    <property type="entry name" value="WH-like_DNA-bd_sf"/>
</dbReference>
<evidence type="ECO:0000259" key="6">
    <source>
        <dbReference type="Pfam" id="PF04542"/>
    </source>
</evidence>
<protein>
    <submittedName>
        <fullName evidence="8">RNA polymerase sigma-70 factor, ECF subfamily</fullName>
    </submittedName>
</protein>
<dbReference type="InterPro" id="IPR013325">
    <property type="entry name" value="RNA_pol_sigma_r2"/>
</dbReference>
<dbReference type="InterPro" id="IPR013324">
    <property type="entry name" value="RNA_pol_sigma_r3/r4-like"/>
</dbReference>
<keyword evidence="9" id="KW-1185">Reference proteome</keyword>
<keyword evidence="2" id="KW-0805">Transcription regulation</keyword>
<evidence type="ECO:0000313" key="8">
    <source>
        <dbReference type="EMBL" id="SNS50299.1"/>
    </source>
</evidence>
<gene>
    <name evidence="8" type="ORF">SAMN05421640_0421</name>
</gene>
<dbReference type="GO" id="GO:0003677">
    <property type="term" value="F:DNA binding"/>
    <property type="evidence" value="ECO:0007669"/>
    <property type="project" value="UniProtKB-KW"/>
</dbReference>
<dbReference type="GO" id="GO:0006352">
    <property type="term" value="P:DNA-templated transcription initiation"/>
    <property type="evidence" value="ECO:0007669"/>
    <property type="project" value="InterPro"/>
</dbReference>
<sequence length="184" mass="21442">MSLPKQQIDQDQLVNRLRAKEADAFSYLYDNYSAAIYGSISRIVNNEDVAQEVLQDAFMKFWDKIEQYDSSKGRFFTWMVNISRNLAIDKLRSKEMKKVGKTDNIETYVTGIERSKLNHLNVDGIGLKETLTSLRDEEKFILEMVYFKGYTQSEISDEFDIPLGTVKTRLRMGLKNMRKVLQVE</sequence>
<dbReference type="InterPro" id="IPR007627">
    <property type="entry name" value="RNA_pol_sigma70_r2"/>
</dbReference>
<comment type="similarity">
    <text evidence="1">Belongs to the sigma-70 factor family. ECF subfamily.</text>
</comment>
<keyword evidence="4" id="KW-0238">DNA-binding</keyword>
<evidence type="ECO:0000256" key="1">
    <source>
        <dbReference type="ARBA" id="ARBA00010641"/>
    </source>
</evidence>
<evidence type="ECO:0000313" key="9">
    <source>
        <dbReference type="Proteomes" id="UP000198393"/>
    </source>
</evidence>
<dbReference type="RefSeq" id="WP_245811199.1">
    <property type="nucleotide sequence ID" value="NZ_FZPD01000001.1"/>
</dbReference>
<dbReference type="Pfam" id="PF04545">
    <property type="entry name" value="Sigma70_r4"/>
    <property type="match status" value="1"/>
</dbReference>
<dbReference type="Pfam" id="PF04542">
    <property type="entry name" value="Sigma70_r2"/>
    <property type="match status" value="1"/>
</dbReference>
<dbReference type="Gene3D" id="1.10.1740.10">
    <property type="match status" value="1"/>
</dbReference>
<dbReference type="PANTHER" id="PTHR43133">
    <property type="entry name" value="RNA POLYMERASE ECF-TYPE SIGMA FACTO"/>
    <property type="match status" value="1"/>
</dbReference>
<evidence type="ECO:0000259" key="7">
    <source>
        <dbReference type="Pfam" id="PF04545"/>
    </source>
</evidence>
<evidence type="ECO:0000256" key="4">
    <source>
        <dbReference type="ARBA" id="ARBA00023125"/>
    </source>
</evidence>
<keyword evidence="3" id="KW-0731">Sigma factor</keyword>
<accession>A0A239F083</accession>
<evidence type="ECO:0000256" key="2">
    <source>
        <dbReference type="ARBA" id="ARBA00023015"/>
    </source>
</evidence>
<evidence type="ECO:0000256" key="3">
    <source>
        <dbReference type="ARBA" id="ARBA00023082"/>
    </source>
</evidence>
<feature type="domain" description="RNA polymerase sigma-70 region 4" evidence="7">
    <location>
        <begin position="131"/>
        <end position="179"/>
    </location>
</feature>
<dbReference type="AlphaFoldDB" id="A0A239F083"/>
<evidence type="ECO:0000256" key="5">
    <source>
        <dbReference type="ARBA" id="ARBA00023163"/>
    </source>
</evidence>
<name>A0A239F083_EKHLU</name>
<reference evidence="8 9" key="1">
    <citation type="submission" date="2017-06" db="EMBL/GenBank/DDBJ databases">
        <authorList>
            <person name="Kim H.J."/>
            <person name="Triplett B.A."/>
        </authorList>
    </citation>
    <scope>NUCLEOTIDE SEQUENCE [LARGE SCALE GENOMIC DNA]</scope>
    <source>
        <strain evidence="8 9">DSM 19307</strain>
    </source>
</reference>
<dbReference type="SUPFAM" id="SSF88659">
    <property type="entry name" value="Sigma3 and sigma4 domains of RNA polymerase sigma factors"/>
    <property type="match status" value="1"/>
</dbReference>
<dbReference type="InterPro" id="IPR007630">
    <property type="entry name" value="RNA_pol_sigma70_r4"/>
</dbReference>
<dbReference type="Proteomes" id="UP000198393">
    <property type="component" value="Unassembled WGS sequence"/>
</dbReference>
<dbReference type="CDD" id="cd06171">
    <property type="entry name" value="Sigma70_r4"/>
    <property type="match status" value="1"/>
</dbReference>
<organism evidence="8 9">
    <name type="scientific">Ekhidna lutea</name>
    <dbReference type="NCBI Taxonomy" id="447679"/>
    <lineage>
        <taxon>Bacteria</taxon>
        <taxon>Pseudomonadati</taxon>
        <taxon>Bacteroidota</taxon>
        <taxon>Cytophagia</taxon>
        <taxon>Cytophagales</taxon>
        <taxon>Reichenbachiellaceae</taxon>
        <taxon>Ekhidna</taxon>
    </lineage>
</organism>
<keyword evidence="5" id="KW-0804">Transcription</keyword>
<dbReference type="PANTHER" id="PTHR43133:SF62">
    <property type="entry name" value="RNA POLYMERASE SIGMA FACTOR SIGZ"/>
    <property type="match status" value="1"/>
</dbReference>